<accession>A0AA40ECE2</accession>
<feature type="transmembrane region" description="Helical" evidence="2">
    <location>
        <begin position="189"/>
        <end position="212"/>
    </location>
</feature>
<gene>
    <name evidence="3" type="ORF">B0H67DRAFT_470066</name>
</gene>
<name>A0AA40ECE2_9PEZI</name>
<keyword evidence="2" id="KW-1133">Transmembrane helix</keyword>
<protein>
    <submittedName>
        <fullName evidence="3">Uncharacterized protein</fullName>
    </submittedName>
</protein>
<dbReference type="AlphaFoldDB" id="A0AA40ECE2"/>
<evidence type="ECO:0000313" key="3">
    <source>
        <dbReference type="EMBL" id="KAK0730218.1"/>
    </source>
</evidence>
<feature type="non-terminal residue" evidence="3">
    <location>
        <position position="1"/>
    </location>
</feature>
<evidence type="ECO:0000256" key="2">
    <source>
        <dbReference type="SAM" id="Phobius"/>
    </source>
</evidence>
<proteinExistence type="predicted"/>
<comment type="caution">
    <text evidence="3">The sequence shown here is derived from an EMBL/GenBank/DDBJ whole genome shotgun (WGS) entry which is preliminary data.</text>
</comment>
<keyword evidence="2" id="KW-0472">Membrane</keyword>
<keyword evidence="2" id="KW-0812">Transmembrane</keyword>
<keyword evidence="4" id="KW-1185">Reference proteome</keyword>
<dbReference type="EMBL" id="JAUKUA010000001">
    <property type="protein sequence ID" value="KAK0730218.1"/>
    <property type="molecule type" value="Genomic_DNA"/>
</dbReference>
<dbReference type="Proteomes" id="UP001172102">
    <property type="component" value="Unassembled WGS sequence"/>
</dbReference>
<feature type="compositionally biased region" description="Low complexity" evidence="1">
    <location>
        <begin position="140"/>
        <end position="178"/>
    </location>
</feature>
<sequence>ILGLVAVQLTPSLAADVTNGPLADISIASEIAYSTARACAAGCLRDNGIYPCNVAGFYDLAAELGCGRCAPINACYCSEPLGSSATSYVSACVSRNCAKSIDSWPDEVTNMLAIYDGYCATANVAQSTTSFKTPAKTTATATAGAGSGSETNPGAAANPDGAATATGAGATSTVTGTPEAKGGLSQSDIVALAASLGVGIPSLAIAAITLCVQLRKRRARAAA</sequence>
<evidence type="ECO:0000313" key="4">
    <source>
        <dbReference type="Proteomes" id="UP001172102"/>
    </source>
</evidence>
<feature type="non-terminal residue" evidence="3">
    <location>
        <position position="223"/>
    </location>
</feature>
<evidence type="ECO:0000256" key="1">
    <source>
        <dbReference type="SAM" id="MobiDB-lite"/>
    </source>
</evidence>
<reference evidence="3" key="1">
    <citation type="submission" date="2023-06" db="EMBL/GenBank/DDBJ databases">
        <title>Genome-scale phylogeny and comparative genomics of the fungal order Sordariales.</title>
        <authorList>
            <consortium name="Lawrence Berkeley National Laboratory"/>
            <person name="Hensen N."/>
            <person name="Bonometti L."/>
            <person name="Westerberg I."/>
            <person name="Brannstrom I.O."/>
            <person name="Guillou S."/>
            <person name="Cros-Aarteil S."/>
            <person name="Calhoun S."/>
            <person name="Haridas S."/>
            <person name="Kuo A."/>
            <person name="Mondo S."/>
            <person name="Pangilinan J."/>
            <person name="Riley R."/>
            <person name="Labutti K."/>
            <person name="Andreopoulos B."/>
            <person name="Lipzen A."/>
            <person name="Chen C."/>
            <person name="Yanf M."/>
            <person name="Daum C."/>
            <person name="Ng V."/>
            <person name="Clum A."/>
            <person name="Steindorff A."/>
            <person name="Ohm R."/>
            <person name="Martin F."/>
            <person name="Silar P."/>
            <person name="Natvig D."/>
            <person name="Lalanne C."/>
            <person name="Gautier V."/>
            <person name="Ament-Velasquez S.L."/>
            <person name="Kruys A."/>
            <person name="Hutchinson M.I."/>
            <person name="Powell A.J."/>
            <person name="Barry K."/>
            <person name="Miller A.N."/>
            <person name="Grigoriev I.V."/>
            <person name="Debuchy R."/>
            <person name="Gladieux P."/>
            <person name="Thoren M.H."/>
            <person name="Johannesson H."/>
        </authorList>
    </citation>
    <scope>NUCLEOTIDE SEQUENCE</scope>
    <source>
        <strain evidence="3">SMH4607-1</strain>
    </source>
</reference>
<feature type="region of interest" description="Disordered" evidence="1">
    <location>
        <begin position="140"/>
        <end position="180"/>
    </location>
</feature>
<organism evidence="3 4">
    <name type="scientific">Lasiosphaeris hirsuta</name>
    <dbReference type="NCBI Taxonomy" id="260670"/>
    <lineage>
        <taxon>Eukaryota</taxon>
        <taxon>Fungi</taxon>
        <taxon>Dikarya</taxon>
        <taxon>Ascomycota</taxon>
        <taxon>Pezizomycotina</taxon>
        <taxon>Sordariomycetes</taxon>
        <taxon>Sordariomycetidae</taxon>
        <taxon>Sordariales</taxon>
        <taxon>Lasiosphaeriaceae</taxon>
        <taxon>Lasiosphaeris</taxon>
    </lineage>
</organism>